<evidence type="ECO:0000313" key="1">
    <source>
        <dbReference type="EMBL" id="GFD14798.1"/>
    </source>
</evidence>
<gene>
    <name evidence="1" type="ORF">Tci_886767</name>
</gene>
<feature type="non-terminal residue" evidence="1">
    <location>
        <position position="1"/>
    </location>
</feature>
<proteinExistence type="predicted"/>
<dbReference type="EMBL" id="BKCJ011281902">
    <property type="protein sequence ID" value="GFD14798.1"/>
    <property type="molecule type" value="Genomic_DNA"/>
</dbReference>
<sequence length="128" mass="14604">AGDYQAEGKGKVERANMVKSSKLRRLRKVGASRRIESSDDIEDVFNQGRMIDDMDKDERIELVKDDEQAETKGRHAAEQAKKYAEIYNLDLDHSSKVLNKGKGILIETPKPMKKKDQIELDAEYAPRI</sequence>
<name>A0A699U0C7_TANCI</name>
<dbReference type="AlphaFoldDB" id="A0A699U0C7"/>
<accession>A0A699U0C7</accession>
<reference evidence="1" key="1">
    <citation type="journal article" date="2019" name="Sci. Rep.">
        <title>Draft genome of Tanacetum cinerariifolium, the natural source of mosquito coil.</title>
        <authorList>
            <person name="Yamashiro T."/>
            <person name="Shiraishi A."/>
            <person name="Satake H."/>
            <person name="Nakayama K."/>
        </authorList>
    </citation>
    <scope>NUCLEOTIDE SEQUENCE</scope>
</reference>
<organism evidence="1">
    <name type="scientific">Tanacetum cinerariifolium</name>
    <name type="common">Dalmatian daisy</name>
    <name type="synonym">Chrysanthemum cinerariifolium</name>
    <dbReference type="NCBI Taxonomy" id="118510"/>
    <lineage>
        <taxon>Eukaryota</taxon>
        <taxon>Viridiplantae</taxon>
        <taxon>Streptophyta</taxon>
        <taxon>Embryophyta</taxon>
        <taxon>Tracheophyta</taxon>
        <taxon>Spermatophyta</taxon>
        <taxon>Magnoliopsida</taxon>
        <taxon>eudicotyledons</taxon>
        <taxon>Gunneridae</taxon>
        <taxon>Pentapetalae</taxon>
        <taxon>asterids</taxon>
        <taxon>campanulids</taxon>
        <taxon>Asterales</taxon>
        <taxon>Asteraceae</taxon>
        <taxon>Asteroideae</taxon>
        <taxon>Anthemideae</taxon>
        <taxon>Anthemidinae</taxon>
        <taxon>Tanacetum</taxon>
    </lineage>
</organism>
<feature type="non-terminal residue" evidence="1">
    <location>
        <position position="128"/>
    </location>
</feature>
<protein>
    <submittedName>
        <fullName evidence="1">Uncharacterized protein</fullName>
    </submittedName>
</protein>
<comment type="caution">
    <text evidence="1">The sequence shown here is derived from an EMBL/GenBank/DDBJ whole genome shotgun (WGS) entry which is preliminary data.</text>
</comment>